<evidence type="ECO:0000313" key="3">
    <source>
        <dbReference type="Proteomes" id="UP000275925"/>
    </source>
</evidence>
<reference evidence="2 3" key="1">
    <citation type="journal article" date="2019" name="ISME J.">
        <title>Genome analyses of uncultured TG2/ZB3 bacteria in 'Margulisbacteria' specifically attached to ectosymbiotic spirochetes of protists in the termite gut.</title>
        <authorList>
            <person name="Utami Y.D."/>
            <person name="Kuwahara H."/>
            <person name="Igai K."/>
            <person name="Murakami T."/>
            <person name="Sugaya K."/>
            <person name="Morikawa T."/>
            <person name="Nagura Y."/>
            <person name="Yuki M."/>
            <person name="Deevong P."/>
            <person name="Inoue T."/>
            <person name="Kihara K."/>
            <person name="Lo N."/>
            <person name="Yamada A."/>
            <person name="Ohkuma M."/>
            <person name="Hongoh Y."/>
        </authorList>
    </citation>
    <scope>NUCLEOTIDE SEQUENCE [LARGE SCALE GENOMIC DNA]</scope>
    <source>
        <strain evidence="2">NkOx7-02</strain>
    </source>
</reference>
<evidence type="ECO:0000259" key="1">
    <source>
        <dbReference type="SMART" id="SM00471"/>
    </source>
</evidence>
<keyword evidence="3" id="KW-1185">Reference proteome</keyword>
<dbReference type="CDD" id="cd00077">
    <property type="entry name" value="HDc"/>
    <property type="match status" value="1"/>
</dbReference>
<dbReference type="InterPro" id="IPR006674">
    <property type="entry name" value="HD_domain"/>
</dbReference>
<comment type="caution">
    <text evidence="2">The sequence shown here is derived from an EMBL/GenBank/DDBJ whole genome shotgun (WGS) entry which is preliminary data.</text>
</comment>
<dbReference type="GO" id="GO:0016787">
    <property type="term" value="F:hydrolase activity"/>
    <property type="evidence" value="ECO:0007669"/>
    <property type="project" value="UniProtKB-KW"/>
</dbReference>
<dbReference type="Gene3D" id="1.10.3210.10">
    <property type="entry name" value="Hypothetical protein af1432"/>
    <property type="match status" value="1"/>
</dbReference>
<dbReference type="SMART" id="SM00471">
    <property type="entry name" value="HDc"/>
    <property type="match status" value="1"/>
</dbReference>
<evidence type="ECO:0000313" key="2">
    <source>
        <dbReference type="EMBL" id="GBR76267.1"/>
    </source>
</evidence>
<dbReference type="Pfam" id="PF01966">
    <property type="entry name" value="HD"/>
    <property type="match status" value="1"/>
</dbReference>
<proteinExistence type="predicted"/>
<dbReference type="SUPFAM" id="SSF109604">
    <property type="entry name" value="HD-domain/PDEase-like"/>
    <property type="match status" value="1"/>
</dbReference>
<accession>A0A388THQ7</accession>
<dbReference type="InterPro" id="IPR003607">
    <property type="entry name" value="HD/PDEase_dom"/>
</dbReference>
<gene>
    <name evidence="2" type="ORF">NO2_0842</name>
</gene>
<feature type="domain" description="HD/PDEase" evidence="1">
    <location>
        <begin position="54"/>
        <end position="130"/>
    </location>
</feature>
<protein>
    <submittedName>
        <fullName evidence="2">Phosphohydrolase</fullName>
    </submittedName>
</protein>
<dbReference type="InterPro" id="IPR006675">
    <property type="entry name" value="HDIG_dom"/>
</dbReference>
<dbReference type="NCBIfam" id="TIGR00277">
    <property type="entry name" value="HDIG"/>
    <property type="match status" value="1"/>
</dbReference>
<name>A0A388THQ7_9BACT</name>
<dbReference type="AlphaFoldDB" id="A0A388THQ7"/>
<sequence>MNDFLHDLVNNLSKSWSRVGALFRALFLNRLRNVDVAFIREQLNKQEQILFYSMAAFDQRHSLDVAYTLRDLLGKRSKVRPDKLYKAALLHDIGKARTRLLVRDRVAQVLLFTLLPPLANYLADRGSERTGYWRRILYFYKHHPKISAALAKSVSADSETLYLIEQHHAPFTSGEPKELTLLREADELN</sequence>
<organism evidence="2 3">
    <name type="scientific">Candidatus Termititenax persephonae</name>
    <dbReference type="NCBI Taxonomy" id="2218525"/>
    <lineage>
        <taxon>Bacteria</taxon>
        <taxon>Bacillati</taxon>
        <taxon>Candidatus Margulisiibacteriota</taxon>
        <taxon>Candidatus Termititenacia</taxon>
        <taxon>Candidatus Termititenacales</taxon>
        <taxon>Candidatus Termititenacaceae</taxon>
        <taxon>Candidatus Termititenax</taxon>
    </lineage>
</organism>
<dbReference type="Proteomes" id="UP000275925">
    <property type="component" value="Unassembled WGS sequence"/>
</dbReference>
<dbReference type="EMBL" id="BGZO01000020">
    <property type="protein sequence ID" value="GBR76267.1"/>
    <property type="molecule type" value="Genomic_DNA"/>
</dbReference>